<dbReference type="InterPro" id="IPR052700">
    <property type="entry name" value="Carb_kinase_PfkB-like"/>
</dbReference>
<organism evidence="6 7">
    <name type="scientific">Bombella intestini</name>
    <dbReference type="NCBI Taxonomy" id="1539051"/>
    <lineage>
        <taxon>Bacteria</taxon>
        <taxon>Pseudomonadati</taxon>
        <taxon>Pseudomonadota</taxon>
        <taxon>Alphaproteobacteria</taxon>
        <taxon>Acetobacterales</taxon>
        <taxon>Acetobacteraceae</taxon>
        <taxon>Bombella</taxon>
    </lineage>
</organism>
<keyword evidence="3 4" id="KW-0418">Kinase</keyword>
<dbReference type="PRINTS" id="PR00990">
    <property type="entry name" value="RIBOKINASE"/>
</dbReference>
<dbReference type="SUPFAM" id="SSF53613">
    <property type="entry name" value="Ribokinase-like"/>
    <property type="match status" value="1"/>
</dbReference>
<dbReference type="InterPro" id="IPR029056">
    <property type="entry name" value="Ribokinase-like"/>
</dbReference>
<dbReference type="Pfam" id="PF00294">
    <property type="entry name" value="PfkB"/>
    <property type="match status" value="1"/>
</dbReference>
<sequence>MSSTAPRYDLLCIGNAIVDVLATVSAETLAEFGAAPGSMTLIDAPTMARIEECIRVEQVAGGGSAANSAVVAARMGTKTAYLGKVAADKAGDEFTADMKAQGIAFPSAPLSGNENIPTARCIVLITPDGQRTMFTYLGACVEFTPEDVVAKVVAESAITYLEGYLFDRPQAQEAFYHAARLAHEAGRKVALTLSDAFCIQRHQAAFRSFVAESVDILFANEGEILALYETEHLDEALKALSGDVALGVVTRGEKGAVVQAGETRHEVPTKPVKVVDTTGAGDAFAAGFLAGYSRKRPLVECATLGNEAAGHVITRLGGRPDAGFSLKV</sequence>
<proteinExistence type="inferred from homology"/>
<evidence type="ECO:0000313" key="7">
    <source>
        <dbReference type="Proteomes" id="UP000200980"/>
    </source>
</evidence>
<dbReference type="Proteomes" id="UP000200980">
    <property type="component" value="Unassembled WGS sequence"/>
</dbReference>
<dbReference type="Gene3D" id="3.40.1190.20">
    <property type="match status" value="1"/>
</dbReference>
<name>A0A1S8GQQ4_9PROT</name>
<dbReference type="CDD" id="cd01168">
    <property type="entry name" value="adenosine_kinase"/>
    <property type="match status" value="1"/>
</dbReference>
<evidence type="ECO:0000256" key="3">
    <source>
        <dbReference type="ARBA" id="ARBA00022777"/>
    </source>
</evidence>
<dbReference type="InterPro" id="IPR002173">
    <property type="entry name" value="Carboh/pur_kinase_PfkB_CS"/>
</dbReference>
<evidence type="ECO:0000256" key="4">
    <source>
        <dbReference type="RuleBase" id="RU003704"/>
    </source>
</evidence>
<evidence type="ECO:0000259" key="5">
    <source>
        <dbReference type="Pfam" id="PF00294"/>
    </source>
</evidence>
<comment type="caution">
    <text evidence="6">The sequence shown here is derived from an EMBL/GenBank/DDBJ whole genome shotgun (WGS) entry which is preliminary data.</text>
</comment>
<evidence type="ECO:0000256" key="1">
    <source>
        <dbReference type="ARBA" id="ARBA00010688"/>
    </source>
</evidence>
<evidence type="ECO:0000256" key="2">
    <source>
        <dbReference type="ARBA" id="ARBA00022679"/>
    </source>
</evidence>
<dbReference type="InterPro" id="IPR011611">
    <property type="entry name" value="PfkB_dom"/>
</dbReference>
<feature type="domain" description="Carbohydrate kinase PfkB" evidence="5">
    <location>
        <begin position="55"/>
        <end position="319"/>
    </location>
</feature>
<dbReference type="EMBL" id="JATM01000002">
    <property type="protein sequence ID" value="OOL18852.1"/>
    <property type="molecule type" value="Genomic_DNA"/>
</dbReference>
<dbReference type="RefSeq" id="WP_077396042.1">
    <property type="nucleotide sequence ID" value="NZ_JATM01000002.1"/>
</dbReference>
<dbReference type="AlphaFoldDB" id="A0A1S8GQQ4"/>
<dbReference type="STRING" id="1539051.AL01_03675"/>
<dbReference type="OrthoDB" id="9813569at2"/>
<reference evidence="6 7" key="1">
    <citation type="journal article" date="2016" name="PLoS ONE">
        <title>Whole-Genome Sequence Analysis of Bombella intestini LMG 28161T, a Novel Acetic Acid Bacterium Isolated from the Crop of a Red-Tailed Bumble Bee, Bombus lapidarius.</title>
        <authorList>
            <person name="Li L."/>
            <person name="Illeghems K."/>
            <person name="Van Kerrebroeck S."/>
            <person name="Borremans W."/>
            <person name="Cleenwerck I."/>
            <person name="Smagghe G."/>
            <person name="De Vuyst L."/>
            <person name="Vandamme P."/>
        </authorList>
    </citation>
    <scope>NUCLEOTIDE SEQUENCE [LARGE SCALE GENOMIC DNA]</scope>
    <source>
        <strain evidence="6 7">R-52487</strain>
    </source>
</reference>
<dbReference type="PROSITE" id="PS00584">
    <property type="entry name" value="PFKB_KINASES_2"/>
    <property type="match status" value="1"/>
</dbReference>
<comment type="similarity">
    <text evidence="1 4">Belongs to the carbohydrate kinase PfkB family.</text>
</comment>
<dbReference type="PANTHER" id="PTHR43320">
    <property type="entry name" value="SUGAR KINASE"/>
    <property type="match status" value="1"/>
</dbReference>
<keyword evidence="2 4" id="KW-0808">Transferase</keyword>
<evidence type="ECO:0000313" key="6">
    <source>
        <dbReference type="EMBL" id="OOL18852.1"/>
    </source>
</evidence>
<dbReference type="InterPro" id="IPR002139">
    <property type="entry name" value="Ribo/fructo_kinase"/>
</dbReference>
<gene>
    <name evidence="6" type="ORF">AL01_03675</name>
</gene>
<keyword evidence="7" id="KW-1185">Reference proteome</keyword>
<accession>A0A1S8GQQ4</accession>
<protein>
    <submittedName>
        <fullName evidence="6">Carbohydrate kinase</fullName>
    </submittedName>
</protein>
<dbReference type="GO" id="GO:0016301">
    <property type="term" value="F:kinase activity"/>
    <property type="evidence" value="ECO:0007669"/>
    <property type="project" value="UniProtKB-KW"/>
</dbReference>
<dbReference type="PANTHER" id="PTHR43320:SF3">
    <property type="entry name" value="CARBOHYDRATE KINASE PFKB DOMAIN-CONTAINING PROTEIN"/>
    <property type="match status" value="1"/>
</dbReference>